<feature type="transmembrane region" description="Helical" evidence="1">
    <location>
        <begin position="557"/>
        <end position="575"/>
    </location>
</feature>
<accession>Q6CV68</accession>
<keyword evidence="1" id="KW-0812">Transmembrane</keyword>
<feature type="domain" description="SAC" evidence="2">
    <location>
        <begin position="115"/>
        <end position="456"/>
    </location>
</feature>
<dbReference type="PANTHER" id="PTHR45662:SF2">
    <property type="entry name" value="PHOSPHATIDYLINOSITOL-3-PHOSPHATASE SAC1"/>
    <property type="match status" value="1"/>
</dbReference>
<dbReference type="GO" id="GO:0046856">
    <property type="term" value="P:phosphatidylinositol dephosphorylation"/>
    <property type="evidence" value="ECO:0007669"/>
    <property type="project" value="TreeGrafter"/>
</dbReference>
<keyword evidence="1" id="KW-1133">Transmembrane helix</keyword>
<dbReference type="Proteomes" id="UP000000598">
    <property type="component" value="Chromosome B"/>
</dbReference>
<organism evidence="3 4">
    <name type="scientific">Kluyveromyces lactis (strain ATCC 8585 / CBS 2359 / DSM 70799 / NBRC 1267 / NRRL Y-1140 / WM37)</name>
    <name type="common">Yeast</name>
    <name type="synonym">Candida sphaerica</name>
    <dbReference type="NCBI Taxonomy" id="284590"/>
    <lineage>
        <taxon>Eukaryota</taxon>
        <taxon>Fungi</taxon>
        <taxon>Dikarya</taxon>
        <taxon>Ascomycota</taxon>
        <taxon>Saccharomycotina</taxon>
        <taxon>Saccharomycetes</taxon>
        <taxon>Saccharomycetales</taxon>
        <taxon>Saccharomycetaceae</taxon>
        <taxon>Kluyveromyces</taxon>
    </lineage>
</organism>
<evidence type="ECO:0000313" key="3">
    <source>
        <dbReference type="EMBL" id="CAH02564.1"/>
    </source>
</evidence>
<dbReference type="AlphaFoldDB" id="Q6CV68"/>
<dbReference type="STRING" id="284590.Q6CV68"/>
<dbReference type="GO" id="GO:0034593">
    <property type="term" value="F:phosphatidylinositol bisphosphate phosphatase activity"/>
    <property type="evidence" value="ECO:0007669"/>
    <property type="project" value="UniProtKB-ARBA"/>
</dbReference>
<dbReference type="PROSITE" id="PS50275">
    <property type="entry name" value="SAC"/>
    <property type="match status" value="1"/>
</dbReference>
<gene>
    <name evidence="3" type="ORF">KLLA0_B14388g</name>
</gene>
<keyword evidence="4" id="KW-1185">Reference proteome</keyword>
<dbReference type="OMA" id="ITKAQPV"/>
<dbReference type="InterPro" id="IPR002013">
    <property type="entry name" value="SAC_dom"/>
</dbReference>
<dbReference type="Pfam" id="PF02383">
    <property type="entry name" value="Syja_N"/>
    <property type="match status" value="1"/>
</dbReference>
<reference evidence="3 4" key="1">
    <citation type="journal article" date="2004" name="Nature">
        <title>Genome evolution in yeasts.</title>
        <authorList>
            <consortium name="Genolevures"/>
            <person name="Dujon B."/>
            <person name="Sherman D."/>
            <person name="Fischer G."/>
            <person name="Durrens P."/>
            <person name="Casaregola S."/>
            <person name="Lafontaine I."/>
            <person name="de Montigny J."/>
            <person name="Marck C."/>
            <person name="Neuveglise C."/>
            <person name="Talla E."/>
            <person name="Goffard N."/>
            <person name="Frangeul L."/>
            <person name="Aigle M."/>
            <person name="Anthouard V."/>
            <person name="Babour A."/>
            <person name="Barbe V."/>
            <person name="Barnay S."/>
            <person name="Blanchin S."/>
            <person name="Beckerich J.M."/>
            <person name="Beyne E."/>
            <person name="Bleykasten C."/>
            <person name="Boisrame A."/>
            <person name="Boyer J."/>
            <person name="Cattolico L."/>
            <person name="Confanioleri F."/>
            <person name="de Daruvar A."/>
            <person name="Despons L."/>
            <person name="Fabre E."/>
            <person name="Fairhead C."/>
            <person name="Ferry-Dumazet H."/>
            <person name="Groppi A."/>
            <person name="Hantraye F."/>
            <person name="Hennequin C."/>
            <person name="Jauniaux N."/>
            <person name="Joyet P."/>
            <person name="Kachouri R."/>
            <person name="Kerrest A."/>
            <person name="Koszul R."/>
            <person name="Lemaire M."/>
            <person name="Lesur I."/>
            <person name="Ma L."/>
            <person name="Muller H."/>
            <person name="Nicaud J.M."/>
            <person name="Nikolski M."/>
            <person name="Oztas S."/>
            <person name="Ozier-Kalogeropoulos O."/>
            <person name="Pellenz S."/>
            <person name="Potier S."/>
            <person name="Richard G.F."/>
            <person name="Straub M.L."/>
            <person name="Suleau A."/>
            <person name="Swennene D."/>
            <person name="Tekaia F."/>
            <person name="Wesolowski-Louvel M."/>
            <person name="Westhof E."/>
            <person name="Wirth B."/>
            <person name="Zeniou-Meyer M."/>
            <person name="Zivanovic I."/>
            <person name="Bolotin-Fukuhara M."/>
            <person name="Thierry A."/>
            <person name="Bouchier C."/>
            <person name="Caudron B."/>
            <person name="Scarpelli C."/>
            <person name="Gaillardin C."/>
            <person name="Weissenbach J."/>
            <person name="Wincker P."/>
            <person name="Souciet J.L."/>
        </authorList>
    </citation>
    <scope>NUCLEOTIDE SEQUENCE [LARGE SCALE GENOMIC DNA]</scope>
    <source>
        <strain evidence="4">ATCC 8585 / CBS 2359 / DSM 70799 / NBRC 1267 / NRRL Y-1140 / WM37</strain>
    </source>
</reference>
<evidence type="ECO:0000259" key="2">
    <source>
        <dbReference type="PROSITE" id="PS50275"/>
    </source>
</evidence>
<sequence>MRGPLLVCQEKDRVLLKVASSSSKNDAVLNVSTHENEVNVLGSTEFPVRGNIMKVAALIGIIKLKFGKYVIIANRVEEAGCLNGHNVYKVAEHTIISVDKKQRPDSDESQYLQLLEQHLAGATLFYSYGYDLTNSAQRNEELESSAVSWEQADRRFFWNYYVTESLQKLAKVDDRVSDFIIPMIYGYAKVVDTVFHATPISIGLITRRSIFRAGTRYFRRGIDEHGNVGNFNETEQVLCVQKPMKDGYHFFSFLQTRGSVPVYWAELNNLKYKPNLLLAENSSLDATKKHFDEQTRLYNENYLVNLVNQKGHELPVKEAYEQVVTALNDPKLHYIYFDFHHECRNMQWHKVKLLLDHLQSMGLSNKDFFHKTLDANGVTLQVFSKQQSVVRTNCMDCLDRTNVVQSVLAHWVLQEEFKTVGLTDDTGLWELDKNLLFEFQSFWADNADAVSVAYSGTGALKTDFTRTGKRTYLGAIKDGINSISRYYQNNLTDGPREDAFDLFLGNFRPYASVVHSPFPDRRPMLIQAVPTMIYAALTVMMATILFPKNHFTSAKNLSFFFGSFSIVVLCTHFVFKRGIQYVNWPKLVDLGYLIAEHTHNKEKQFKGVRYVPDPKFVKPNSFKRD</sequence>
<name>Q6CV68_KLULA</name>
<keyword evidence="1" id="KW-0472">Membrane</keyword>
<dbReference type="InParanoid" id="Q6CV68"/>
<dbReference type="HOGENOM" id="CLU_003016_7_4_1"/>
<evidence type="ECO:0000313" key="4">
    <source>
        <dbReference type="Proteomes" id="UP000000598"/>
    </source>
</evidence>
<dbReference type="FunCoup" id="Q6CV68">
    <property type="interactions" value="1425"/>
</dbReference>
<proteinExistence type="predicted"/>
<evidence type="ECO:0000256" key="1">
    <source>
        <dbReference type="SAM" id="Phobius"/>
    </source>
</evidence>
<dbReference type="GO" id="GO:0005783">
    <property type="term" value="C:endoplasmic reticulum"/>
    <property type="evidence" value="ECO:0007669"/>
    <property type="project" value="TreeGrafter"/>
</dbReference>
<dbReference type="eggNOG" id="KOG1889">
    <property type="taxonomic scope" value="Eukaryota"/>
</dbReference>
<dbReference type="KEGG" id="kla:KLLA0_B14388g"/>
<dbReference type="GO" id="GO:0043812">
    <property type="term" value="F:phosphatidylinositol-4-phosphate phosphatase activity"/>
    <property type="evidence" value="ECO:0007669"/>
    <property type="project" value="TreeGrafter"/>
</dbReference>
<feature type="transmembrane region" description="Helical" evidence="1">
    <location>
        <begin position="524"/>
        <end position="545"/>
    </location>
</feature>
<dbReference type="PaxDb" id="284590-Q6CV68"/>
<dbReference type="PANTHER" id="PTHR45662">
    <property type="entry name" value="PHOSPHATIDYLINOSITIDE PHOSPHATASE SAC1"/>
    <property type="match status" value="1"/>
</dbReference>
<protein>
    <submittedName>
        <fullName evidence="3">KLLA0B14388p</fullName>
    </submittedName>
</protein>
<dbReference type="EMBL" id="CR382122">
    <property type="protein sequence ID" value="CAH02564.1"/>
    <property type="molecule type" value="Genomic_DNA"/>
</dbReference>